<keyword evidence="1" id="KW-0472">Membrane</keyword>
<feature type="transmembrane region" description="Helical" evidence="1">
    <location>
        <begin position="12"/>
        <end position="30"/>
    </location>
</feature>
<accession>A0A0R1GVC4</accession>
<dbReference type="Proteomes" id="UP000050909">
    <property type="component" value="Unassembled WGS sequence"/>
</dbReference>
<dbReference type="PATRIC" id="fig|1423722.3.peg.768"/>
<name>A0A0R1GVC4_9LACO</name>
<keyword evidence="1" id="KW-0812">Transmembrane</keyword>
<evidence type="ECO:0000256" key="1">
    <source>
        <dbReference type="SAM" id="Phobius"/>
    </source>
</evidence>
<reference evidence="2 3" key="1">
    <citation type="journal article" date="2015" name="Genome Announc.">
        <title>Expanding the biotechnology potential of lactobacilli through comparative genomics of 213 strains and associated genera.</title>
        <authorList>
            <person name="Sun Z."/>
            <person name="Harris H.M."/>
            <person name="McCann A."/>
            <person name="Guo C."/>
            <person name="Argimon S."/>
            <person name="Zhang W."/>
            <person name="Yang X."/>
            <person name="Jeffery I.B."/>
            <person name="Cooney J.C."/>
            <person name="Kagawa T.F."/>
            <person name="Liu W."/>
            <person name="Song Y."/>
            <person name="Salvetti E."/>
            <person name="Wrobel A."/>
            <person name="Rasinkangas P."/>
            <person name="Parkhill J."/>
            <person name="Rea M.C."/>
            <person name="O'Sullivan O."/>
            <person name="Ritari J."/>
            <person name="Douillard F.P."/>
            <person name="Paul Ross R."/>
            <person name="Yang R."/>
            <person name="Briner A.E."/>
            <person name="Felis G.E."/>
            <person name="de Vos W.M."/>
            <person name="Barrangou R."/>
            <person name="Klaenhammer T.R."/>
            <person name="Caufield P.W."/>
            <person name="Cui Y."/>
            <person name="Zhang H."/>
            <person name="O'Toole P.W."/>
        </authorList>
    </citation>
    <scope>NUCLEOTIDE SEQUENCE [LARGE SCALE GENOMIC DNA]</scope>
    <source>
        <strain evidence="2 3">DSM 20534</strain>
    </source>
</reference>
<sequence>MENKSMFKRRNIFISVSVIFTLGALTLFYGTPNNTSIQASPEHTGVKQATQTKFSYHEQVNIDSELLQSNIPHNFQELIESGELAFVGKVKALEDKPYLGVTTAAYTMATINVTQVLNGDQSFIN</sequence>
<protein>
    <submittedName>
        <fullName evidence="2">Uncharacterized protein</fullName>
    </submittedName>
</protein>
<dbReference type="AlphaFoldDB" id="A0A0R1GVC4"/>
<comment type="caution">
    <text evidence="2">The sequence shown here is derived from an EMBL/GenBank/DDBJ whole genome shotgun (WGS) entry which is preliminary data.</text>
</comment>
<gene>
    <name evidence="2" type="ORF">FC62_GL000750</name>
</gene>
<organism evidence="2 3">
    <name type="scientific">Amylolactobacillus amylotrophicus DSM 20534</name>
    <dbReference type="NCBI Taxonomy" id="1423722"/>
    <lineage>
        <taxon>Bacteria</taxon>
        <taxon>Bacillati</taxon>
        <taxon>Bacillota</taxon>
        <taxon>Bacilli</taxon>
        <taxon>Lactobacillales</taxon>
        <taxon>Lactobacillaceae</taxon>
        <taxon>Amylolactobacillus</taxon>
    </lineage>
</organism>
<evidence type="ECO:0000313" key="2">
    <source>
        <dbReference type="EMBL" id="KRK37983.1"/>
    </source>
</evidence>
<keyword evidence="3" id="KW-1185">Reference proteome</keyword>
<dbReference type="EMBL" id="AZCV01000002">
    <property type="protein sequence ID" value="KRK37983.1"/>
    <property type="molecule type" value="Genomic_DNA"/>
</dbReference>
<evidence type="ECO:0000313" key="3">
    <source>
        <dbReference type="Proteomes" id="UP000050909"/>
    </source>
</evidence>
<proteinExistence type="predicted"/>
<keyword evidence="1" id="KW-1133">Transmembrane helix</keyword>